<dbReference type="EMBL" id="CP023067">
    <property type="protein sequence ID" value="ASY63972.1"/>
    <property type="molecule type" value="Genomic_DNA"/>
</dbReference>
<gene>
    <name evidence="1" type="ORF">SJ05684_c25330</name>
</gene>
<organism evidence="1 2">
    <name type="scientific">Sinorhizobium sojae CCBAU 05684</name>
    <dbReference type="NCBI Taxonomy" id="716928"/>
    <lineage>
        <taxon>Bacteria</taxon>
        <taxon>Pseudomonadati</taxon>
        <taxon>Pseudomonadota</taxon>
        <taxon>Alphaproteobacteria</taxon>
        <taxon>Hyphomicrobiales</taxon>
        <taxon>Rhizobiaceae</taxon>
        <taxon>Sinorhizobium/Ensifer group</taxon>
        <taxon>Sinorhizobium</taxon>
    </lineage>
</organism>
<accession>A0A249PDZ3</accession>
<dbReference type="AlphaFoldDB" id="A0A249PDZ3"/>
<proteinExistence type="predicted"/>
<protein>
    <submittedName>
        <fullName evidence="1">ABC-type hemin transport system, ATPase component</fullName>
    </submittedName>
</protein>
<dbReference type="Proteomes" id="UP000217211">
    <property type="component" value="Chromosome"/>
</dbReference>
<reference evidence="1 2" key="1">
    <citation type="submission" date="2017-08" db="EMBL/GenBank/DDBJ databases">
        <title>Multipartite genome sequences of Sinorhizobium species nodulating soybeans.</title>
        <authorList>
            <person name="Tian C.F."/>
        </authorList>
    </citation>
    <scope>NUCLEOTIDE SEQUENCE [LARGE SCALE GENOMIC DNA]</scope>
    <source>
        <strain evidence="1 2">CCBAU 05684</strain>
    </source>
</reference>
<dbReference type="KEGG" id="esj:SJ05684_c25330"/>
<evidence type="ECO:0000313" key="1">
    <source>
        <dbReference type="EMBL" id="ASY63972.1"/>
    </source>
</evidence>
<keyword evidence="2" id="KW-1185">Reference proteome</keyword>
<sequence length="39" mass="4382">MPRDVLTEENMETVFGCRMQVSVAPARDVPFVLPQLAAY</sequence>
<name>A0A249PDZ3_9HYPH</name>
<evidence type="ECO:0000313" key="2">
    <source>
        <dbReference type="Proteomes" id="UP000217211"/>
    </source>
</evidence>